<dbReference type="SUPFAM" id="SSF64182">
    <property type="entry name" value="DHH phosphoesterases"/>
    <property type="match status" value="1"/>
</dbReference>
<dbReference type="EMBL" id="FUYC01000018">
    <property type="protein sequence ID" value="SKA93855.1"/>
    <property type="molecule type" value="Genomic_DNA"/>
</dbReference>
<sequence>MRLVTRSDFDGLACAVLLKEQGLVDDYLFAHPKDLQDGKIPVNANDILANVPYVPGAGLWFDHHTSEKERLDQNLRFEGASRPLPSCARVIWDYYGGEEVFGSHLLPMMQAVDKVDSANLTADDITNPQGWILLGYVMDPRTGLGRFHDYRISNYQLMLDMIEYCRHKTADEILEIEDVRERTRRYFEQTDLFVDMLKHTTTVHGNLLVTDLREQETIFAGNRFAVYALFPDANISMQIMWGFKRQNIVFTVGHSILNRTSKTDVGKLMLEYGGGGHPGVGTCQIPVEQAKTVREELIRKINAQG</sequence>
<dbReference type="InterPro" id="IPR038763">
    <property type="entry name" value="DHH_sf"/>
</dbReference>
<dbReference type="Proteomes" id="UP000190027">
    <property type="component" value="Unassembled WGS sequence"/>
</dbReference>
<dbReference type="RefSeq" id="WP_078718059.1">
    <property type="nucleotide sequence ID" value="NZ_FUYC01000018.1"/>
</dbReference>
<name>A0A1T4XXT5_9BACT</name>
<reference evidence="1 2" key="1">
    <citation type="submission" date="2017-02" db="EMBL/GenBank/DDBJ databases">
        <authorList>
            <person name="Peterson S.W."/>
        </authorList>
    </citation>
    <scope>NUCLEOTIDE SEQUENCE [LARGE SCALE GENOMIC DNA]</scope>
    <source>
        <strain evidence="1 2">DSM 16080</strain>
    </source>
</reference>
<accession>A0A1T4XXT5</accession>
<dbReference type="STRING" id="1121449.SAMN02745704_02522"/>
<dbReference type="InterPro" id="IPR016877">
    <property type="entry name" value="UCP028235"/>
</dbReference>
<dbReference type="OrthoDB" id="105221at2"/>
<evidence type="ECO:0000313" key="1">
    <source>
        <dbReference type="EMBL" id="SKA93855.1"/>
    </source>
</evidence>
<gene>
    <name evidence="1" type="ORF">SAMN02745704_02522</name>
</gene>
<evidence type="ECO:0000313" key="2">
    <source>
        <dbReference type="Proteomes" id="UP000190027"/>
    </source>
</evidence>
<keyword evidence="2" id="KW-1185">Reference proteome</keyword>
<dbReference type="AlphaFoldDB" id="A0A1T4XXT5"/>
<protein>
    <submittedName>
        <fullName evidence="1">NanoRNase/pAp phosphatase, hydrolyzes c-di-AMP and oligoRNAs</fullName>
    </submittedName>
</protein>
<proteinExistence type="predicted"/>
<dbReference type="PIRSF" id="PIRSF028235">
    <property type="entry name" value="UCP028235"/>
    <property type="match status" value="1"/>
</dbReference>
<organism evidence="1 2">
    <name type="scientific">Paucidesulfovibrio gracilis DSM 16080</name>
    <dbReference type="NCBI Taxonomy" id="1121449"/>
    <lineage>
        <taxon>Bacteria</taxon>
        <taxon>Pseudomonadati</taxon>
        <taxon>Thermodesulfobacteriota</taxon>
        <taxon>Desulfovibrionia</taxon>
        <taxon>Desulfovibrionales</taxon>
        <taxon>Desulfovibrionaceae</taxon>
        <taxon>Paucidesulfovibrio</taxon>
    </lineage>
</organism>